<organism evidence="2 3">
    <name type="scientific">Cladobotryum mycophilum</name>
    <dbReference type="NCBI Taxonomy" id="491253"/>
    <lineage>
        <taxon>Eukaryota</taxon>
        <taxon>Fungi</taxon>
        <taxon>Dikarya</taxon>
        <taxon>Ascomycota</taxon>
        <taxon>Pezizomycotina</taxon>
        <taxon>Sordariomycetes</taxon>
        <taxon>Hypocreomycetidae</taxon>
        <taxon>Hypocreales</taxon>
        <taxon>Hypocreaceae</taxon>
        <taxon>Cladobotryum</taxon>
    </lineage>
</organism>
<keyword evidence="3" id="KW-1185">Reference proteome</keyword>
<name>A0ABR0SY37_9HYPO</name>
<evidence type="ECO:0000313" key="3">
    <source>
        <dbReference type="Proteomes" id="UP001338125"/>
    </source>
</evidence>
<reference evidence="2 3" key="1">
    <citation type="submission" date="2024-01" db="EMBL/GenBank/DDBJ databases">
        <title>Complete genome of Cladobotryum mycophilum ATHUM6906.</title>
        <authorList>
            <person name="Christinaki A.C."/>
            <person name="Myridakis A.I."/>
            <person name="Kouvelis V.N."/>
        </authorList>
    </citation>
    <scope>NUCLEOTIDE SEQUENCE [LARGE SCALE GENOMIC DNA]</scope>
    <source>
        <strain evidence="2 3">ATHUM6906</strain>
    </source>
</reference>
<evidence type="ECO:0000313" key="2">
    <source>
        <dbReference type="EMBL" id="KAK5997090.1"/>
    </source>
</evidence>
<proteinExistence type="predicted"/>
<evidence type="ECO:0000256" key="1">
    <source>
        <dbReference type="SAM" id="Phobius"/>
    </source>
</evidence>
<dbReference type="Pfam" id="PF14087">
    <property type="entry name" value="DUF4267"/>
    <property type="match status" value="1"/>
</dbReference>
<accession>A0ABR0SY37</accession>
<protein>
    <submittedName>
        <fullName evidence="2">Uncharacterized protein</fullName>
    </submittedName>
</protein>
<keyword evidence="1" id="KW-0472">Membrane</keyword>
<feature type="transmembrane region" description="Helical" evidence="1">
    <location>
        <begin position="12"/>
        <end position="31"/>
    </location>
</feature>
<feature type="transmembrane region" description="Helical" evidence="1">
    <location>
        <begin position="81"/>
        <end position="102"/>
    </location>
</feature>
<keyword evidence="1" id="KW-1133">Transmembrane helix</keyword>
<dbReference type="EMBL" id="JAVFKD010000002">
    <property type="protein sequence ID" value="KAK5997090.1"/>
    <property type="molecule type" value="Genomic_DNA"/>
</dbReference>
<keyword evidence="1" id="KW-0812">Transmembrane</keyword>
<dbReference type="Proteomes" id="UP001338125">
    <property type="component" value="Unassembled WGS sequence"/>
</dbReference>
<sequence length="131" mass="13797">MSFVSPSTWNTLGLGTAAGFAVLGTYAIIAPNRTGELFGLQSWSSKPGKTSMTGVAALVGSRDLTIAAALFGLYHAGQTDAMGTVILSSMAICVVDIYLVWIRKRWTEVVAFTVGTAIWATIGLGLKGYFN</sequence>
<feature type="transmembrane region" description="Helical" evidence="1">
    <location>
        <begin position="109"/>
        <end position="130"/>
    </location>
</feature>
<gene>
    <name evidence="2" type="ORF">PT974_02442</name>
</gene>
<dbReference type="InterPro" id="IPR025363">
    <property type="entry name" value="DUF4267"/>
</dbReference>
<comment type="caution">
    <text evidence="2">The sequence shown here is derived from an EMBL/GenBank/DDBJ whole genome shotgun (WGS) entry which is preliminary data.</text>
</comment>